<organism evidence="1 2">
    <name type="scientific">Racocetra persica</name>
    <dbReference type="NCBI Taxonomy" id="160502"/>
    <lineage>
        <taxon>Eukaryota</taxon>
        <taxon>Fungi</taxon>
        <taxon>Fungi incertae sedis</taxon>
        <taxon>Mucoromycota</taxon>
        <taxon>Glomeromycotina</taxon>
        <taxon>Glomeromycetes</taxon>
        <taxon>Diversisporales</taxon>
        <taxon>Gigasporaceae</taxon>
        <taxon>Racocetra</taxon>
    </lineage>
</organism>
<comment type="caution">
    <text evidence="1">The sequence shown here is derived from an EMBL/GenBank/DDBJ whole genome shotgun (WGS) entry which is preliminary data.</text>
</comment>
<feature type="non-terminal residue" evidence="1">
    <location>
        <position position="1"/>
    </location>
</feature>
<protein>
    <submittedName>
        <fullName evidence="1">13681_t:CDS:1</fullName>
    </submittedName>
</protein>
<reference evidence="1" key="1">
    <citation type="submission" date="2021-06" db="EMBL/GenBank/DDBJ databases">
        <authorList>
            <person name="Kallberg Y."/>
            <person name="Tangrot J."/>
            <person name="Rosling A."/>
        </authorList>
    </citation>
    <scope>NUCLEOTIDE SEQUENCE</scope>
    <source>
        <strain evidence="1">MA461A</strain>
    </source>
</reference>
<accession>A0ACA9RB33</accession>
<dbReference type="EMBL" id="CAJVQC010046738">
    <property type="protein sequence ID" value="CAG8783512.1"/>
    <property type="molecule type" value="Genomic_DNA"/>
</dbReference>
<feature type="non-terminal residue" evidence="1">
    <location>
        <position position="132"/>
    </location>
</feature>
<gene>
    <name evidence="1" type="ORF">RPERSI_LOCUS17950</name>
</gene>
<keyword evidence="2" id="KW-1185">Reference proteome</keyword>
<dbReference type="Proteomes" id="UP000789920">
    <property type="component" value="Unassembled WGS sequence"/>
</dbReference>
<proteinExistence type="predicted"/>
<evidence type="ECO:0000313" key="2">
    <source>
        <dbReference type="Proteomes" id="UP000789920"/>
    </source>
</evidence>
<sequence>LELTMRTWVQQIITTNIPLSDHLLREKGIEFAHTLDSEVAGLKKDLKLYYTIINEPLATEDIMNDDEILVMVYETFNLEQVITNSEEDNVPPTPLVNLSKAINTLNILIRFQEQRENDNEFKSEELDMLYKK</sequence>
<evidence type="ECO:0000313" key="1">
    <source>
        <dbReference type="EMBL" id="CAG8783512.1"/>
    </source>
</evidence>
<name>A0ACA9RB33_9GLOM</name>